<dbReference type="GeneID" id="20826933"/>
<dbReference type="InterPro" id="IPR036291">
    <property type="entry name" value="NAD(P)-bd_dom_sf"/>
</dbReference>
<protein>
    <recommendedName>
        <fullName evidence="4">NAD(P)-binding protein</fullName>
    </recommendedName>
</protein>
<dbReference type="Proteomes" id="UP000008065">
    <property type="component" value="Unassembled WGS sequence"/>
</dbReference>
<dbReference type="VEuPathDB" id="FungiDB:NEUTE1DRAFT_148254"/>
<keyword evidence="3" id="KW-1185">Reference proteome</keyword>
<dbReference type="EMBL" id="GL891306">
    <property type="protein sequence ID" value="EGO55825.1"/>
    <property type="molecule type" value="Genomic_DNA"/>
</dbReference>
<evidence type="ECO:0008006" key="4">
    <source>
        <dbReference type="Google" id="ProtNLM"/>
    </source>
</evidence>
<dbReference type="RefSeq" id="XP_009853608.1">
    <property type="nucleotide sequence ID" value="XM_009855306.1"/>
</dbReference>
<name>F8MS31_NEUT8</name>
<sequence length="348" mass="38308">MTSHPEFNERTTGTEVASAFADQIRGRTILITGIGPKGIGASTALAFASQSPALLILASRTKSKLEAVADQIRTKFPHHTTTNTRVELVSLDLSSQHSIRQAVTEITRLTNNNRKLDILINNAAINTTTRQTTPDGGLELTFGTNHIGTFLFTNLLLRNNLLSPPPARIITVSSAGHRLSPMRFSDYNFSDPTYREVVPAGEDHMRPPLPGAFAKCTEDGYNGMVTYGQSKTANILFTLYLQRHLAGRGIGAFTLHPGTIETELGRDQDPEVKEEFHKIEAYWKSLDEGCATTMVAALDPALDETKGLYLVDCQFSDPHPHAKDEVAAERLWKLSEEIVGENFTLEDF</sequence>
<gene>
    <name evidence="2" type="ORF">NEUTE1DRAFT_148254</name>
</gene>
<proteinExistence type="predicted"/>
<evidence type="ECO:0000313" key="2">
    <source>
        <dbReference type="EMBL" id="EGO55825.1"/>
    </source>
</evidence>
<evidence type="ECO:0000313" key="3">
    <source>
        <dbReference type="Proteomes" id="UP000008065"/>
    </source>
</evidence>
<evidence type="ECO:0000256" key="1">
    <source>
        <dbReference type="ARBA" id="ARBA00023002"/>
    </source>
</evidence>
<dbReference type="PRINTS" id="PR00081">
    <property type="entry name" value="GDHRDH"/>
</dbReference>
<dbReference type="AlphaFoldDB" id="F8MS31"/>
<dbReference type="InterPro" id="IPR002347">
    <property type="entry name" value="SDR_fam"/>
</dbReference>
<reference evidence="3" key="1">
    <citation type="journal article" date="2011" name="Genetics">
        <title>Massive changes in genome architecture accompany the transition to self-fertility in the filamentous fungus Neurospora tetrasperma.</title>
        <authorList>
            <person name="Ellison C.E."/>
            <person name="Stajich J.E."/>
            <person name="Jacobson D.J."/>
            <person name="Natvig D.O."/>
            <person name="Lapidus A."/>
            <person name="Foster B."/>
            <person name="Aerts A."/>
            <person name="Riley R."/>
            <person name="Lindquist E.A."/>
            <person name="Grigoriev I.V."/>
            <person name="Taylor J.W."/>
        </authorList>
    </citation>
    <scope>NUCLEOTIDE SEQUENCE [LARGE SCALE GENOMIC DNA]</scope>
    <source>
        <strain evidence="3">FGSC 2508 / P0657</strain>
    </source>
</reference>
<accession>F8MS31</accession>
<dbReference type="HOGENOM" id="CLU_010194_44_0_1"/>
<dbReference type="GO" id="GO:0016491">
    <property type="term" value="F:oxidoreductase activity"/>
    <property type="evidence" value="ECO:0007669"/>
    <property type="project" value="UniProtKB-KW"/>
</dbReference>
<dbReference type="Gene3D" id="3.40.50.720">
    <property type="entry name" value="NAD(P)-binding Rossmann-like Domain"/>
    <property type="match status" value="1"/>
</dbReference>
<dbReference type="SUPFAM" id="SSF51735">
    <property type="entry name" value="NAD(P)-binding Rossmann-fold domains"/>
    <property type="match status" value="1"/>
</dbReference>
<dbReference type="PANTHER" id="PTHR43157">
    <property type="entry name" value="PHOSPHATIDYLINOSITOL-GLYCAN BIOSYNTHESIS CLASS F PROTEIN-RELATED"/>
    <property type="match status" value="1"/>
</dbReference>
<dbReference type="Pfam" id="PF00106">
    <property type="entry name" value="adh_short"/>
    <property type="match status" value="1"/>
</dbReference>
<dbReference type="KEGG" id="nte:NEUTE1DRAFT148254"/>
<dbReference type="PANTHER" id="PTHR43157:SF31">
    <property type="entry name" value="PHOSPHATIDYLINOSITOL-GLYCAN BIOSYNTHESIS CLASS F PROTEIN"/>
    <property type="match status" value="1"/>
</dbReference>
<keyword evidence="1" id="KW-0560">Oxidoreductase</keyword>
<organism evidence="2 3">
    <name type="scientific">Neurospora tetrasperma (strain FGSC 2508 / ATCC MYA-4615 / P0657)</name>
    <dbReference type="NCBI Taxonomy" id="510951"/>
    <lineage>
        <taxon>Eukaryota</taxon>
        <taxon>Fungi</taxon>
        <taxon>Dikarya</taxon>
        <taxon>Ascomycota</taxon>
        <taxon>Pezizomycotina</taxon>
        <taxon>Sordariomycetes</taxon>
        <taxon>Sordariomycetidae</taxon>
        <taxon>Sordariales</taxon>
        <taxon>Sordariaceae</taxon>
        <taxon>Neurospora</taxon>
    </lineage>
</organism>
<dbReference type="OrthoDB" id="191139at2759"/>